<dbReference type="PANTHER" id="PTHR33608:SF6">
    <property type="entry name" value="BLL2464 PROTEIN"/>
    <property type="match status" value="1"/>
</dbReference>
<dbReference type="PANTHER" id="PTHR33608">
    <property type="entry name" value="BLL2464 PROTEIN"/>
    <property type="match status" value="1"/>
</dbReference>
<dbReference type="EMBL" id="MWWS01000004">
    <property type="protein sequence ID" value="OZG50116.1"/>
    <property type="molecule type" value="Genomic_DNA"/>
</dbReference>
<feature type="domain" description="DUF58" evidence="1">
    <location>
        <begin position="52"/>
        <end position="219"/>
    </location>
</feature>
<dbReference type="Proteomes" id="UP000216004">
    <property type="component" value="Unassembled WGS sequence"/>
</dbReference>
<dbReference type="Pfam" id="PF01882">
    <property type="entry name" value="DUF58"/>
    <property type="match status" value="1"/>
</dbReference>
<dbReference type="RefSeq" id="WP_094722642.1">
    <property type="nucleotide sequence ID" value="NZ_MWWS01000004.1"/>
</dbReference>
<gene>
    <name evidence="2" type="ORF">BOCO_0633</name>
</gene>
<protein>
    <recommendedName>
        <fullName evidence="1">DUF58 domain-containing protein</fullName>
    </recommendedName>
</protein>
<proteinExistence type="predicted"/>
<dbReference type="OrthoDB" id="9776116at2"/>
<dbReference type="AlphaFoldDB" id="A0A261ETY8"/>
<evidence type="ECO:0000313" key="2">
    <source>
        <dbReference type="EMBL" id="OZG50116.1"/>
    </source>
</evidence>
<accession>A0A261ETY8</accession>
<reference evidence="2 3" key="1">
    <citation type="journal article" date="2017" name="BMC Genomics">
        <title>Comparative genomic and phylogenomic analyses of the Bifidobacteriaceae family.</title>
        <authorList>
            <person name="Lugli G.A."/>
            <person name="Milani C."/>
            <person name="Turroni F."/>
            <person name="Duranti S."/>
            <person name="Mancabelli L."/>
            <person name="Mangifesta M."/>
            <person name="Ferrario C."/>
            <person name="Modesto M."/>
            <person name="Mattarelli P."/>
            <person name="Jiri K."/>
            <person name="van Sinderen D."/>
            <person name="Ventura M."/>
        </authorList>
    </citation>
    <scope>NUCLEOTIDE SEQUENCE [LARGE SCALE GENOMIC DNA]</scope>
    <source>
        <strain evidence="2 3">DSM 22924</strain>
    </source>
</reference>
<sequence length="313" mass="34720">MIPVVSRNDPIRRKIETLSTQLSLPTVRRALGILEGEHPSGKIGGGYDYQGIRAYETGDEARLIDWHSSARMGRPMVVERERMVTSKSWLLMDAGVEMLASTPHAEVTATVASNALRLFAALCLRRSDEVSLVLADNKTISRIPCQGGFASFESTLDHALSQQFLHPRNIDALLGYAERIRDSNSLIVIATDETAIQNKHIESIRKLAQTHPLILVSVATLNPLAPNNAIKHITDGYTGCRLPAFLRKPQLGLEVQTHRHYQNLALKRDLTRTGSQLMHVSSSESMLTEFTRTLSTAHLTSSKRQVRQLGTVQ</sequence>
<keyword evidence="3" id="KW-1185">Reference proteome</keyword>
<evidence type="ECO:0000313" key="3">
    <source>
        <dbReference type="Proteomes" id="UP000216004"/>
    </source>
</evidence>
<dbReference type="InterPro" id="IPR002881">
    <property type="entry name" value="DUF58"/>
</dbReference>
<comment type="caution">
    <text evidence="2">The sequence shown here is derived from an EMBL/GenBank/DDBJ whole genome shotgun (WGS) entry which is preliminary data.</text>
</comment>
<evidence type="ECO:0000259" key="1">
    <source>
        <dbReference type="Pfam" id="PF01882"/>
    </source>
</evidence>
<organism evidence="2 3">
    <name type="scientific">Bombiscardovia coagulans</name>
    <dbReference type="NCBI Taxonomy" id="686666"/>
    <lineage>
        <taxon>Bacteria</taxon>
        <taxon>Bacillati</taxon>
        <taxon>Actinomycetota</taxon>
        <taxon>Actinomycetes</taxon>
        <taxon>Bifidobacteriales</taxon>
        <taxon>Bifidobacteriaceae</taxon>
        <taxon>Bombiscardovia</taxon>
    </lineage>
</organism>
<name>A0A261ETY8_9BIFI</name>